<dbReference type="GO" id="GO:0016042">
    <property type="term" value="P:lipid catabolic process"/>
    <property type="evidence" value="ECO:0007669"/>
    <property type="project" value="InterPro"/>
</dbReference>
<dbReference type="WBParaSite" id="ACAC_0000529201-mRNA-1">
    <property type="protein sequence ID" value="ACAC_0000529201-mRNA-1"/>
    <property type="gene ID" value="ACAC_0000529201"/>
</dbReference>
<proteinExistence type="predicted"/>
<keyword evidence="1" id="KW-1185">Reference proteome</keyword>
<dbReference type="Proteomes" id="UP000035642">
    <property type="component" value="Unassembled WGS sequence"/>
</dbReference>
<reference evidence="2" key="2">
    <citation type="submission" date="2017-02" db="UniProtKB">
        <authorList>
            <consortium name="WormBaseParasite"/>
        </authorList>
    </citation>
    <scope>IDENTIFICATION</scope>
</reference>
<sequence>MRSTYTLFHMTCYALQIRALIVATRLYTGRAVDVIAFSLGVPVSRKAILGGRCVDSGEYLGTPLTKFIDTFVGVAGPNHGISLQVGGVAIPGCVLSVLPVCNQVTGLYSGFCPNESEFLQDINKQNGYEGRHIFSIHSKKDQIVGHIVCDKVTSMIAGQRGEKVLEDLNHDDTFLKTYETQLTMIQYHTVL</sequence>
<dbReference type="PANTHER" id="PTHR32015">
    <property type="entry name" value="FASTING INDUCED LIPASE"/>
    <property type="match status" value="1"/>
</dbReference>
<dbReference type="Pfam" id="PF01674">
    <property type="entry name" value="Lipase_2"/>
    <property type="match status" value="1"/>
</dbReference>
<dbReference type="AlphaFoldDB" id="A0A0K0D5E7"/>
<protein>
    <submittedName>
        <fullName evidence="2">Triacylglycerol lipase</fullName>
    </submittedName>
</protein>
<dbReference type="GO" id="GO:0016298">
    <property type="term" value="F:lipase activity"/>
    <property type="evidence" value="ECO:0007669"/>
    <property type="project" value="TreeGrafter"/>
</dbReference>
<dbReference type="PANTHER" id="PTHR32015:SF8">
    <property type="entry name" value="LIPASE"/>
    <property type="match status" value="1"/>
</dbReference>
<evidence type="ECO:0000313" key="1">
    <source>
        <dbReference type="Proteomes" id="UP000035642"/>
    </source>
</evidence>
<dbReference type="InterPro" id="IPR002918">
    <property type="entry name" value="Lipase_EstA/Esterase_EstB"/>
</dbReference>
<evidence type="ECO:0000313" key="2">
    <source>
        <dbReference type="WBParaSite" id="ACAC_0000529201-mRNA-1"/>
    </source>
</evidence>
<dbReference type="Gene3D" id="3.40.50.1820">
    <property type="entry name" value="alpha/beta hydrolase"/>
    <property type="match status" value="1"/>
</dbReference>
<reference evidence="1" key="1">
    <citation type="submission" date="2012-09" db="EMBL/GenBank/DDBJ databases">
        <authorList>
            <person name="Martin A.A."/>
        </authorList>
    </citation>
    <scope>NUCLEOTIDE SEQUENCE</scope>
</reference>
<accession>A0A0K0D5E7</accession>
<name>A0A0K0D5E7_ANGCA</name>
<dbReference type="InterPro" id="IPR029058">
    <property type="entry name" value="AB_hydrolase_fold"/>
</dbReference>
<organism evidence="1 2">
    <name type="scientific">Angiostrongylus cantonensis</name>
    <name type="common">Rat lungworm</name>
    <dbReference type="NCBI Taxonomy" id="6313"/>
    <lineage>
        <taxon>Eukaryota</taxon>
        <taxon>Metazoa</taxon>
        <taxon>Ecdysozoa</taxon>
        <taxon>Nematoda</taxon>
        <taxon>Chromadorea</taxon>
        <taxon>Rhabditida</taxon>
        <taxon>Rhabditina</taxon>
        <taxon>Rhabditomorpha</taxon>
        <taxon>Strongyloidea</taxon>
        <taxon>Metastrongylidae</taxon>
        <taxon>Angiostrongylus</taxon>
    </lineage>
</organism>